<protein>
    <submittedName>
        <fullName evidence="2">Uncharacterized protein</fullName>
    </submittedName>
</protein>
<evidence type="ECO:0000313" key="2">
    <source>
        <dbReference type="EMBL" id="GIX72353.1"/>
    </source>
</evidence>
<dbReference type="AlphaFoldDB" id="A0AAV4MJ50"/>
<comment type="caution">
    <text evidence="2">The sequence shown here is derived from an EMBL/GenBank/DDBJ whole genome shotgun (WGS) entry which is preliminary data.</text>
</comment>
<reference evidence="2 3" key="1">
    <citation type="submission" date="2021-06" db="EMBL/GenBank/DDBJ databases">
        <title>Caerostris extrusa draft genome.</title>
        <authorList>
            <person name="Kono N."/>
            <person name="Arakawa K."/>
        </authorList>
    </citation>
    <scope>NUCLEOTIDE SEQUENCE [LARGE SCALE GENOMIC DNA]</scope>
</reference>
<keyword evidence="3" id="KW-1185">Reference proteome</keyword>
<dbReference type="Proteomes" id="UP001054945">
    <property type="component" value="Unassembled WGS sequence"/>
</dbReference>
<feature type="region of interest" description="Disordered" evidence="1">
    <location>
        <begin position="17"/>
        <end position="42"/>
    </location>
</feature>
<accession>A0AAV4MJ50</accession>
<organism evidence="2 3">
    <name type="scientific">Caerostris extrusa</name>
    <name type="common">Bark spider</name>
    <name type="synonym">Caerostris bankana</name>
    <dbReference type="NCBI Taxonomy" id="172846"/>
    <lineage>
        <taxon>Eukaryota</taxon>
        <taxon>Metazoa</taxon>
        <taxon>Ecdysozoa</taxon>
        <taxon>Arthropoda</taxon>
        <taxon>Chelicerata</taxon>
        <taxon>Arachnida</taxon>
        <taxon>Araneae</taxon>
        <taxon>Araneomorphae</taxon>
        <taxon>Entelegynae</taxon>
        <taxon>Araneoidea</taxon>
        <taxon>Araneidae</taxon>
        <taxon>Caerostris</taxon>
    </lineage>
</organism>
<gene>
    <name evidence="2" type="ORF">CEXT_436011</name>
</gene>
<sequence length="83" mass="8720">MYSNLYVERMDPVVLFHEGSANDDTGVSDAGQSGDDPHADPEHHVVQQVAEGADAVAVGLAHTHVTGVRAQVEVGEVAARTKT</sequence>
<name>A0AAV4MJ50_CAEEX</name>
<evidence type="ECO:0000256" key="1">
    <source>
        <dbReference type="SAM" id="MobiDB-lite"/>
    </source>
</evidence>
<proteinExistence type="predicted"/>
<dbReference type="EMBL" id="BPLR01019840">
    <property type="protein sequence ID" value="GIX72353.1"/>
    <property type="molecule type" value="Genomic_DNA"/>
</dbReference>
<evidence type="ECO:0000313" key="3">
    <source>
        <dbReference type="Proteomes" id="UP001054945"/>
    </source>
</evidence>